<organism evidence="1 2">
    <name type="scientific">Cryptococcus depauperatus CBS 7841</name>
    <dbReference type="NCBI Taxonomy" id="1295531"/>
    <lineage>
        <taxon>Eukaryota</taxon>
        <taxon>Fungi</taxon>
        <taxon>Dikarya</taxon>
        <taxon>Basidiomycota</taxon>
        <taxon>Agaricomycotina</taxon>
        <taxon>Tremellomycetes</taxon>
        <taxon>Tremellales</taxon>
        <taxon>Cryptococcaceae</taxon>
        <taxon>Cryptococcus</taxon>
    </lineage>
</organism>
<evidence type="ECO:0000313" key="2">
    <source>
        <dbReference type="Proteomes" id="UP000094043"/>
    </source>
</evidence>
<dbReference type="AlphaFoldDB" id="A0AAJ8JUW6"/>
<dbReference type="KEGG" id="cdep:91088329"/>
<reference evidence="1" key="3">
    <citation type="submission" date="2024-01" db="EMBL/GenBank/DDBJ databases">
        <authorList>
            <person name="Coelho M.A."/>
            <person name="David-Palma M."/>
            <person name="Shea T."/>
            <person name="Sun S."/>
            <person name="Cuomo C.A."/>
            <person name="Heitman J."/>
        </authorList>
    </citation>
    <scope>NUCLEOTIDE SEQUENCE</scope>
    <source>
        <strain evidence="1">CBS 7841</strain>
    </source>
</reference>
<reference evidence="1" key="1">
    <citation type="submission" date="2016-06" db="EMBL/GenBank/DDBJ databases">
        <authorList>
            <person name="Cuomo C."/>
            <person name="Litvintseva A."/>
            <person name="Heitman J."/>
            <person name="Chen Y."/>
            <person name="Sun S."/>
            <person name="Springer D."/>
            <person name="Dromer F."/>
            <person name="Young S."/>
            <person name="Zeng Q."/>
            <person name="Chapman S."/>
            <person name="Gujja S."/>
            <person name="Saif S."/>
            <person name="Birren B."/>
        </authorList>
    </citation>
    <scope>NUCLEOTIDE SEQUENCE</scope>
    <source>
        <strain evidence="1">CBS 7841</strain>
    </source>
</reference>
<keyword evidence="2" id="KW-1185">Reference proteome</keyword>
<dbReference type="RefSeq" id="XP_066069604.1">
    <property type="nucleotide sequence ID" value="XM_066213507.1"/>
</dbReference>
<evidence type="ECO:0000313" key="1">
    <source>
        <dbReference type="EMBL" id="WVN88904.1"/>
    </source>
</evidence>
<name>A0AAJ8JUW6_9TREE</name>
<reference evidence="1" key="2">
    <citation type="journal article" date="2022" name="Elife">
        <title>Obligate sexual reproduction of a homothallic fungus closely related to the Cryptococcus pathogenic species complex.</title>
        <authorList>
            <person name="Passer A.R."/>
            <person name="Clancey S.A."/>
            <person name="Shea T."/>
            <person name="David-Palma M."/>
            <person name="Averette A.F."/>
            <person name="Boekhout T."/>
            <person name="Porcel B.M."/>
            <person name="Nowrousian M."/>
            <person name="Cuomo C.A."/>
            <person name="Sun S."/>
            <person name="Heitman J."/>
            <person name="Coelho M.A."/>
        </authorList>
    </citation>
    <scope>NUCLEOTIDE SEQUENCE</scope>
    <source>
        <strain evidence="1">CBS 7841</strain>
    </source>
</reference>
<sequence length="214" mass="24006">MPASIPQVDPPKDADPVALALTELTQQVRAVTEWATNGDPSPQSFVDFHTYQQLQEWAKKPEALDVIDGILQWRLKLPYPYNYKALILTQLIPVSRLAPYAPLLEPLATPSAQNPELLSFTPFMTTLATSLHSMAAAHVAKTKADKAAREEKEAKEKEAEMFAMWCELYGKTNKADWHSLSAADNVKWGYWQWQPISAEGWWKAVLNKEKAGAT</sequence>
<protein>
    <submittedName>
        <fullName evidence="1">Uncharacterized protein</fullName>
    </submittedName>
</protein>
<gene>
    <name evidence="1" type="ORF">L203_104119</name>
</gene>
<dbReference type="Proteomes" id="UP000094043">
    <property type="component" value="Chromosome 4"/>
</dbReference>
<accession>A0AAJ8JUW6</accession>
<dbReference type="EMBL" id="CP143787">
    <property type="protein sequence ID" value="WVN88904.1"/>
    <property type="molecule type" value="Genomic_DNA"/>
</dbReference>
<dbReference type="GeneID" id="91088329"/>
<proteinExistence type="predicted"/>